<name>A0A5E4XC04_9BURK</name>
<sequence length="76" mass="8448">MLVTTAPSGAVFYSRRRRQHGPSMTKSPGNPRICDIDATEHPYFGTFAMHSSGKRRKLGACEFSDLSARLAFWLAT</sequence>
<evidence type="ECO:0000313" key="2">
    <source>
        <dbReference type="Proteomes" id="UP000382577"/>
    </source>
</evidence>
<dbReference type="EMBL" id="CABPRW010000009">
    <property type="protein sequence ID" value="VVE33732.1"/>
    <property type="molecule type" value="Genomic_DNA"/>
</dbReference>
<dbReference type="Proteomes" id="UP000382577">
    <property type="component" value="Unassembled WGS sequence"/>
</dbReference>
<dbReference type="AlphaFoldDB" id="A0A5E4XC04"/>
<proteinExistence type="predicted"/>
<reference evidence="1 2" key="1">
    <citation type="submission" date="2019-08" db="EMBL/GenBank/DDBJ databases">
        <authorList>
            <person name="Peeters C."/>
        </authorList>
    </citation>
    <scope>NUCLEOTIDE SEQUENCE [LARGE SCALE GENOMIC DNA]</scope>
    <source>
        <strain evidence="1 2">LMG 31113</strain>
    </source>
</reference>
<protein>
    <submittedName>
        <fullName evidence="1">Uncharacterized protein</fullName>
    </submittedName>
</protein>
<accession>A0A5E4XC04</accession>
<evidence type="ECO:0000313" key="1">
    <source>
        <dbReference type="EMBL" id="VVE33732.1"/>
    </source>
</evidence>
<gene>
    <name evidence="1" type="ORF">PFI31113_03748</name>
</gene>
<organism evidence="1 2">
    <name type="scientific">Pandoraea fibrosis</name>
    <dbReference type="NCBI Taxonomy" id="1891094"/>
    <lineage>
        <taxon>Bacteria</taxon>
        <taxon>Pseudomonadati</taxon>
        <taxon>Pseudomonadota</taxon>
        <taxon>Betaproteobacteria</taxon>
        <taxon>Burkholderiales</taxon>
        <taxon>Burkholderiaceae</taxon>
        <taxon>Pandoraea</taxon>
    </lineage>
</organism>